<dbReference type="Pfam" id="PF07992">
    <property type="entry name" value="Pyr_redox_2"/>
    <property type="match status" value="1"/>
</dbReference>
<dbReference type="InterPro" id="IPR023753">
    <property type="entry name" value="FAD/NAD-binding_dom"/>
</dbReference>
<dbReference type="HOGENOM" id="CLU_000422_3_3_9"/>
<keyword evidence="1" id="KW-0560">Oxidoreductase</keyword>
<dbReference type="PRINTS" id="PR00419">
    <property type="entry name" value="ADXRDTASE"/>
</dbReference>
<evidence type="ECO:0000313" key="12">
    <source>
        <dbReference type="Proteomes" id="UP000004754"/>
    </source>
</evidence>
<dbReference type="Gene3D" id="3.50.50.60">
    <property type="entry name" value="FAD/NAD(P)-binding domain"/>
    <property type="match status" value="2"/>
</dbReference>
<dbReference type="GO" id="GO:0004159">
    <property type="term" value="F:dihydropyrimidine dehydrogenase (NAD+) activity"/>
    <property type="evidence" value="ECO:0007669"/>
    <property type="project" value="UniProtKB-EC"/>
</dbReference>
<dbReference type="STRING" id="887929.HMP0721_0280"/>
<comment type="catalytic activity">
    <reaction evidence="4">
        <text>5,6-dihydrothymine + NAD(+) = thymine + NADH + H(+)</text>
        <dbReference type="Rhea" id="RHEA:28791"/>
        <dbReference type="ChEBI" id="CHEBI:15378"/>
        <dbReference type="ChEBI" id="CHEBI:17821"/>
        <dbReference type="ChEBI" id="CHEBI:27468"/>
        <dbReference type="ChEBI" id="CHEBI:57540"/>
        <dbReference type="ChEBI" id="CHEBI:57945"/>
        <dbReference type="EC" id="1.3.1.1"/>
    </reaction>
</comment>
<evidence type="ECO:0000256" key="4">
    <source>
        <dbReference type="ARBA" id="ARBA00047685"/>
    </source>
</evidence>
<dbReference type="Pfam" id="PF14691">
    <property type="entry name" value="Fer4_20"/>
    <property type="match status" value="1"/>
</dbReference>
<evidence type="ECO:0000259" key="9">
    <source>
        <dbReference type="Pfam" id="PF07992"/>
    </source>
</evidence>
<comment type="caution">
    <text evidence="11">The sequence shown here is derived from an EMBL/GenBank/DDBJ whole genome shotgun (WGS) entry which is preliminary data.</text>
</comment>
<dbReference type="Proteomes" id="UP000004754">
    <property type="component" value="Unassembled WGS sequence"/>
</dbReference>
<dbReference type="PANTHER" id="PTHR43073">
    <property type="entry name" value="DIHYDROPYRIMIDINE DEHYDROGENASE [NADP(+)]"/>
    <property type="match status" value="1"/>
</dbReference>
<accession>E6ME47</accession>
<comment type="catalytic activity">
    <reaction evidence="5">
        <text>5,6-dihydrouracil + NAD(+) = uracil + NADH + H(+)</text>
        <dbReference type="Rhea" id="RHEA:20189"/>
        <dbReference type="ChEBI" id="CHEBI:15378"/>
        <dbReference type="ChEBI" id="CHEBI:15901"/>
        <dbReference type="ChEBI" id="CHEBI:17568"/>
        <dbReference type="ChEBI" id="CHEBI:57540"/>
        <dbReference type="ChEBI" id="CHEBI:57945"/>
        <dbReference type="EC" id="1.3.1.1"/>
    </reaction>
</comment>
<dbReference type="InterPro" id="IPR036188">
    <property type="entry name" value="FAD/NAD-bd_sf"/>
</dbReference>
<name>E6ME47_9FIRM</name>
<dbReference type="AlphaFoldDB" id="E6ME47"/>
<evidence type="ECO:0000313" key="11">
    <source>
        <dbReference type="EMBL" id="EFV02594.1"/>
    </source>
</evidence>
<dbReference type="RefSeq" id="WP_006597699.1">
    <property type="nucleotide sequence ID" value="NZ_GL622359.1"/>
</dbReference>
<dbReference type="eggNOG" id="COG0493">
    <property type="taxonomic scope" value="Bacteria"/>
</dbReference>
<organism evidence="11 12">
    <name type="scientific">Pseudoramibacter alactolyticus ATCC 23263</name>
    <dbReference type="NCBI Taxonomy" id="887929"/>
    <lineage>
        <taxon>Bacteria</taxon>
        <taxon>Bacillati</taxon>
        <taxon>Bacillota</taxon>
        <taxon>Clostridia</taxon>
        <taxon>Eubacteriales</taxon>
        <taxon>Eubacteriaceae</taxon>
        <taxon>Pseudoramibacter</taxon>
    </lineage>
</organism>
<dbReference type="InterPro" id="IPR028261">
    <property type="entry name" value="DPD_II"/>
</dbReference>
<comment type="subunit">
    <text evidence="7">Heterotetramer of 2 PreA and 2 PreT subunits.</text>
</comment>
<dbReference type="PANTHER" id="PTHR43073:SF2">
    <property type="entry name" value="DIHYDROPYRIMIDINE DEHYDROGENASE [NADP(+)]"/>
    <property type="match status" value="1"/>
</dbReference>
<evidence type="ECO:0000256" key="7">
    <source>
        <dbReference type="ARBA" id="ARBA00049714"/>
    </source>
</evidence>
<evidence type="ECO:0000256" key="3">
    <source>
        <dbReference type="ARBA" id="ARBA00032722"/>
    </source>
</evidence>
<evidence type="ECO:0000256" key="1">
    <source>
        <dbReference type="ARBA" id="ARBA00023002"/>
    </source>
</evidence>
<evidence type="ECO:0000256" key="5">
    <source>
        <dbReference type="ARBA" id="ARBA00048792"/>
    </source>
</evidence>
<evidence type="ECO:0000256" key="8">
    <source>
        <dbReference type="ARBA" id="ARBA00049728"/>
    </source>
</evidence>
<dbReference type="EMBL" id="AEQN01000006">
    <property type="protein sequence ID" value="EFV02594.1"/>
    <property type="molecule type" value="Genomic_DNA"/>
</dbReference>
<dbReference type="Gene3D" id="1.10.1060.10">
    <property type="entry name" value="Alpha-helical ferredoxin"/>
    <property type="match status" value="1"/>
</dbReference>
<evidence type="ECO:0000256" key="2">
    <source>
        <dbReference type="ARBA" id="ARBA00030119"/>
    </source>
</evidence>
<evidence type="ECO:0000256" key="6">
    <source>
        <dbReference type="ARBA" id="ARBA00049578"/>
    </source>
</evidence>
<dbReference type="SUPFAM" id="SSF46548">
    <property type="entry name" value="alpha-helical ferredoxin"/>
    <property type="match status" value="1"/>
</dbReference>
<dbReference type="GO" id="GO:0051536">
    <property type="term" value="F:iron-sulfur cluster binding"/>
    <property type="evidence" value="ECO:0007669"/>
    <property type="project" value="InterPro"/>
</dbReference>
<reference evidence="11 12" key="1">
    <citation type="submission" date="2010-12" db="EMBL/GenBank/DDBJ databases">
        <authorList>
            <person name="Muzny D."/>
            <person name="Qin X."/>
            <person name="Deng J."/>
            <person name="Jiang H."/>
            <person name="Liu Y."/>
            <person name="Qu J."/>
            <person name="Song X.-Z."/>
            <person name="Zhang L."/>
            <person name="Thornton R."/>
            <person name="Coyle M."/>
            <person name="Francisco L."/>
            <person name="Jackson L."/>
            <person name="Javaid M."/>
            <person name="Korchina V."/>
            <person name="Kovar C."/>
            <person name="Mata R."/>
            <person name="Mathew T."/>
            <person name="Ngo R."/>
            <person name="Nguyen L."/>
            <person name="Nguyen N."/>
            <person name="Okwuonu G."/>
            <person name="Ongeri F."/>
            <person name="Pham C."/>
            <person name="Simmons D."/>
            <person name="Wilczek-Boney K."/>
            <person name="Hale W."/>
            <person name="Jakkamsetti A."/>
            <person name="Pham P."/>
            <person name="Ruth R."/>
            <person name="San Lucas F."/>
            <person name="Warren J."/>
            <person name="Zhang J."/>
            <person name="Zhao Z."/>
            <person name="Zhou C."/>
            <person name="Zhu D."/>
            <person name="Lee S."/>
            <person name="Bess C."/>
            <person name="Blankenburg K."/>
            <person name="Forbes L."/>
            <person name="Fu Q."/>
            <person name="Gubbala S."/>
            <person name="Hirani K."/>
            <person name="Jayaseelan J.C."/>
            <person name="Lara F."/>
            <person name="Munidasa M."/>
            <person name="Palculict T."/>
            <person name="Patil S."/>
            <person name="Pu L.-L."/>
            <person name="Saada N."/>
            <person name="Tang L."/>
            <person name="Weissenberger G."/>
            <person name="Zhu Y."/>
            <person name="Hemphill L."/>
            <person name="Shang Y."/>
            <person name="Youmans B."/>
            <person name="Ayvaz T."/>
            <person name="Ross M."/>
            <person name="Santibanez J."/>
            <person name="Aqrawi P."/>
            <person name="Gross S."/>
            <person name="Joshi V."/>
            <person name="Fowler G."/>
            <person name="Nazareth L."/>
            <person name="Reid J."/>
            <person name="Worley K."/>
            <person name="Petrosino J."/>
            <person name="Highlander S."/>
            <person name="Gibbs R."/>
        </authorList>
    </citation>
    <scope>NUCLEOTIDE SEQUENCE [LARGE SCALE GENOMIC DNA]</scope>
    <source>
        <strain evidence="11 12">ATCC 23263</strain>
    </source>
</reference>
<proteinExistence type="predicted"/>
<dbReference type="InterPro" id="IPR009051">
    <property type="entry name" value="Helical_ferredxn"/>
</dbReference>
<comment type="function">
    <text evidence="6">Involved in pyrimidine base degradation. Catalyzes physiologically the reduction of uracil to 5,6-dihydrouracil (DHU) by using NADH as a specific cosubstrate. It also catalyzes the reverse reaction and the reduction of thymine to 5,6-dihydrothymine (DHT).</text>
</comment>
<evidence type="ECO:0000259" key="10">
    <source>
        <dbReference type="Pfam" id="PF14691"/>
    </source>
</evidence>
<dbReference type="EC" id="1.3.1.1" evidence="8"/>
<sequence>MSKVIERAYAAEKEKAFDYRRAMEEAARCLLCEDAPCSKGCPAGTDPGKFIRSLRFKNVKGAAETIRENNPLGGSCAMVCPYDRMCEEACSRCGIDKPIQIGAIQRYLVEMEARDAMRFVKAGKPTGKRVACVGAGPASLACARELARRGVAVTIFEAREKAGGVLSYGITPTRLPQEMIDHDIQLIKDLGVIFEFNTPVDFAKLDELRQTYDAVFVGVGLWAAKKPSLPGDDLEGVETALDFLARARTCPDAMDLPDHVVVIGGGNVAMDCATTAKQLGAEKAAIVYRRSVAEAPADMDEIRFVQNMGVPIHTEFAPEAILGEGGKVAGLACRSRDGYSEMKIKADRIVFAIGQKQTDDYAHLAAAGNLYIGGDDAHDQGATVVEAVAEGKTAAEAMLSRMGLV</sequence>
<feature type="domain" description="Dihydroprymidine dehydrogenase" evidence="10">
    <location>
        <begin position="11"/>
        <end position="114"/>
    </location>
</feature>
<feature type="domain" description="FAD/NAD(P)-binding" evidence="9">
    <location>
        <begin position="129"/>
        <end position="366"/>
    </location>
</feature>
<protein>
    <recommendedName>
        <fullName evidence="8">dihydrouracil dehydrogenase (NAD(+))</fullName>
        <ecNumber evidence="8">1.3.1.1</ecNumber>
    </recommendedName>
    <alternativeName>
        <fullName evidence="3">Dihydrothymine dehydrogenase</fullName>
    </alternativeName>
    <alternativeName>
        <fullName evidence="2">Dihydrouracil dehydrogenase</fullName>
    </alternativeName>
</protein>
<dbReference type="OrthoDB" id="9803192at2"/>
<keyword evidence="12" id="KW-1185">Reference proteome</keyword>
<gene>
    <name evidence="11" type="ORF">HMP0721_0280</name>
</gene>
<dbReference type="SUPFAM" id="SSF51971">
    <property type="entry name" value="Nucleotide-binding domain"/>
    <property type="match status" value="1"/>
</dbReference>